<evidence type="ECO:0000313" key="10">
    <source>
        <dbReference type="EMBL" id="AOT57548.1"/>
    </source>
</evidence>
<evidence type="ECO:0000256" key="7">
    <source>
        <dbReference type="PIRSR" id="PIRSR001480-1"/>
    </source>
</evidence>
<dbReference type="EMBL" id="CP017316">
    <property type="protein sequence ID" value="AOT57548.1"/>
    <property type="molecule type" value="Genomic_DNA"/>
</dbReference>
<dbReference type="GO" id="GO:0005975">
    <property type="term" value="P:carbohydrate metabolic process"/>
    <property type="evidence" value="ECO:0007669"/>
    <property type="project" value="InterPro"/>
</dbReference>
<evidence type="ECO:0000256" key="1">
    <source>
        <dbReference type="ARBA" id="ARBA00000757"/>
    </source>
</evidence>
<dbReference type="OrthoDB" id="9792649at2"/>
<reference evidence="10 11" key="1">
    <citation type="submission" date="2016-09" db="EMBL/GenBank/DDBJ databases">
        <title>Streptomyces rubrolavendulae MJM4426 Genome sequencing and assembly.</title>
        <authorList>
            <person name="Kim J.-G."/>
        </authorList>
    </citation>
    <scope>NUCLEOTIDE SEQUENCE [LARGE SCALE GENOMIC DNA]</scope>
    <source>
        <strain evidence="10 11">MJM4426</strain>
    </source>
</reference>
<feature type="domain" description="Phosphomannose isomerase type I catalytic" evidence="9">
    <location>
        <begin position="3"/>
        <end position="149"/>
    </location>
</feature>
<evidence type="ECO:0000256" key="6">
    <source>
        <dbReference type="ARBA" id="ARBA00023235"/>
    </source>
</evidence>
<gene>
    <name evidence="10" type="primary">manA_2</name>
    <name evidence="10" type="ORF">A4G23_00337</name>
</gene>
<dbReference type="KEGG" id="srn:A4G23_00337"/>
<feature type="binding site" evidence="8">
    <location>
        <position position="258"/>
    </location>
    <ligand>
        <name>Zn(2+)</name>
        <dbReference type="ChEBI" id="CHEBI:29105"/>
    </ligand>
</feature>
<evidence type="ECO:0000259" key="9">
    <source>
        <dbReference type="Pfam" id="PF20511"/>
    </source>
</evidence>
<protein>
    <recommendedName>
        <fullName evidence="3">mannose-6-phosphate isomerase</fullName>
        <ecNumber evidence="3">5.3.1.8</ecNumber>
    </recommendedName>
</protein>
<dbReference type="Pfam" id="PF20511">
    <property type="entry name" value="PMI_typeI_cat"/>
    <property type="match status" value="1"/>
</dbReference>
<evidence type="ECO:0000256" key="3">
    <source>
        <dbReference type="ARBA" id="ARBA00011956"/>
    </source>
</evidence>
<dbReference type="NCBIfam" id="TIGR00218">
    <property type="entry name" value="manA"/>
    <property type="match status" value="1"/>
</dbReference>
<dbReference type="EC" id="5.3.1.8" evidence="3"/>
<feature type="binding site" evidence="8">
    <location>
        <position position="96"/>
    </location>
    <ligand>
        <name>Zn(2+)</name>
        <dbReference type="ChEBI" id="CHEBI:29105"/>
    </ligand>
</feature>
<keyword evidence="6 10" id="KW-0413">Isomerase</keyword>
<comment type="catalytic activity">
    <reaction evidence="1">
        <text>D-mannose 6-phosphate = D-fructose 6-phosphate</text>
        <dbReference type="Rhea" id="RHEA:12356"/>
        <dbReference type="ChEBI" id="CHEBI:58735"/>
        <dbReference type="ChEBI" id="CHEBI:61527"/>
        <dbReference type="EC" id="5.3.1.8"/>
    </reaction>
</comment>
<feature type="binding site" evidence="8">
    <location>
        <position position="133"/>
    </location>
    <ligand>
        <name>Zn(2+)</name>
        <dbReference type="ChEBI" id="CHEBI:29105"/>
    </ligand>
</feature>
<keyword evidence="5 8" id="KW-0862">Zinc</keyword>
<dbReference type="GO" id="GO:0008270">
    <property type="term" value="F:zinc ion binding"/>
    <property type="evidence" value="ECO:0007669"/>
    <property type="project" value="InterPro"/>
</dbReference>
<evidence type="ECO:0000256" key="4">
    <source>
        <dbReference type="ARBA" id="ARBA00022723"/>
    </source>
</evidence>
<comment type="cofactor">
    <cofactor evidence="8">
        <name>Zn(2+)</name>
        <dbReference type="ChEBI" id="CHEBI:29105"/>
    </cofactor>
    <text evidence="8">Binds 1 zinc ion per subunit.</text>
</comment>
<evidence type="ECO:0000256" key="5">
    <source>
        <dbReference type="ARBA" id="ARBA00022833"/>
    </source>
</evidence>
<comment type="similarity">
    <text evidence="2">Belongs to the mannose-6-phosphate isomerase type 1 family.</text>
</comment>
<dbReference type="PATRIC" id="fig|285473.5.peg.369"/>
<dbReference type="InterPro" id="IPR001250">
    <property type="entry name" value="Man6P_Isoase-1"/>
</dbReference>
<keyword evidence="11" id="KW-1185">Reference proteome</keyword>
<dbReference type="RefSeq" id="WP_069975285.1">
    <property type="nucleotide sequence ID" value="NZ_CP017316.1"/>
</dbReference>
<feature type="binding site" evidence="8">
    <location>
        <position position="98"/>
    </location>
    <ligand>
        <name>Zn(2+)</name>
        <dbReference type="ChEBI" id="CHEBI:29105"/>
    </ligand>
</feature>
<dbReference type="Gene3D" id="2.60.120.10">
    <property type="entry name" value="Jelly Rolls"/>
    <property type="match status" value="2"/>
</dbReference>
<dbReference type="AlphaFoldDB" id="A0A1D8FWI0"/>
<evidence type="ECO:0000256" key="2">
    <source>
        <dbReference type="ARBA" id="ARBA00010772"/>
    </source>
</evidence>
<dbReference type="GO" id="GO:0004476">
    <property type="term" value="F:mannose-6-phosphate isomerase activity"/>
    <property type="evidence" value="ECO:0007669"/>
    <property type="project" value="UniProtKB-EC"/>
</dbReference>
<dbReference type="CDD" id="cd07011">
    <property type="entry name" value="cupin_PMI_type_I_N"/>
    <property type="match status" value="1"/>
</dbReference>
<dbReference type="PIRSF" id="PIRSF001480">
    <property type="entry name" value="Mannose-6-phosphate_isomerase"/>
    <property type="match status" value="1"/>
</dbReference>
<dbReference type="SUPFAM" id="SSF51182">
    <property type="entry name" value="RmlC-like cupins"/>
    <property type="match status" value="1"/>
</dbReference>
<dbReference type="STRING" id="285473.A4G23_00337"/>
<evidence type="ECO:0000256" key="8">
    <source>
        <dbReference type="PIRSR" id="PIRSR001480-2"/>
    </source>
</evidence>
<dbReference type="InterPro" id="IPR014710">
    <property type="entry name" value="RmlC-like_jellyroll"/>
</dbReference>
<dbReference type="InterPro" id="IPR046457">
    <property type="entry name" value="PMI_typeI_cat"/>
</dbReference>
<dbReference type="InterPro" id="IPR016305">
    <property type="entry name" value="Mannose-6-P_Isomerase"/>
</dbReference>
<name>A0A1D8FWI0_9ACTN</name>
<dbReference type="Proteomes" id="UP000095349">
    <property type="component" value="Chromosome"/>
</dbReference>
<accession>A0A1D8FWI0</accession>
<dbReference type="Gene3D" id="1.10.441.10">
    <property type="entry name" value="Phosphomannose Isomerase, domain 2"/>
    <property type="match status" value="1"/>
</dbReference>
<organism evidence="10 11">
    <name type="scientific">Streptomyces rubrolavendulae</name>
    <dbReference type="NCBI Taxonomy" id="285473"/>
    <lineage>
        <taxon>Bacteria</taxon>
        <taxon>Bacillati</taxon>
        <taxon>Actinomycetota</taxon>
        <taxon>Actinomycetes</taxon>
        <taxon>Kitasatosporales</taxon>
        <taxon>Streptomycetaceae</taxon>
        <taxon>Streptomyces</taxon>
    </lineage>
</organism>
<dbReference type="GO" id="GO:0009298">
    <property type="term" value="P:GDP-mannose biosynthetic process"/>
    <property type="evidence" value="ECO:0007669"/>
    <property type="project" value="InterPro"/>
</dbReference>
<dbReference type="PANTHER" id="PTHR10309:SF0">
    <property type="entry name" value="MANNOSE-6-PHOSPHATE ISOMERASE"/>
    <property type="match status" value="1"/>
</dbReference>
<keyword evidence="4 8" id="KW-0479">Metal-binding</keyword>
<evidence type="ECO:0000313" key="11">
    <source>
        <dbReference type="Proteomes" id="UP000095349"/>
    </source>
</evidence>
<proteinExistence type="inferred from homology"/>
<dbReference type="GO" id="GO:0005829">
    <property type="term" value="C:cytosol"/>
    <property type="evidence" value="ECO:0007669"/>
    <property type="project" value="TreeGrafter"/>
</dbReference>
<feature type="active site" evidence="7">
    <location>
        <position position="277"/>
    </location>
</feature>
<dbReference type="PANTHER" id="PTHR10309">
    <property type="entry name" value="MANNOSE-6-PHOSPHATE ISOMERASE"/>
    <property type="match status" value="1"/>
</dbReference>
<sequence length="412" mass="43157">MDRLHTSVRRYAWGSTTALPDLTGEAPDGTPQAELWMGAHPVAPSLVERAGGLRPLDEVIAADPAGELGDALLRRFGPRLPFLVKLLAADAPLSLQVHPDAAQAAAGYAREDAEGVPLDAPHRNYRDAQHKPEMVVALGPFEGLCGFRPPRQCADLLDALGVAELAGFSAGLRAGPGERALREAFSAFLAPPPGLVAAVAGALATAAGRPGPWREACAAYDRVARARPGDPGVLAALMLRYVRLAPGEALFLGAGVPHAYLRGLGLEVMAASDNVLRCGLTGKHVDVPELLRVVRFAAGEPEEPRPVRGGDGEEVYPVPVDDFRLSRLVLDGRSGARALHGDAPQILVCTEGRVDVAGVAEQAALTPGRSVYAPAGEEVRASGRGTLFRVTVPAPAAAPTPVPALRRKLNRH</sequence>
<dbReference type="InterPro" id="IPR011051">
    <property type="entry name" value="RmlC_Cupin_sf"/>
</dbReference>
<dbReference type="PRINTS" id="PR00714">
    <property type="entry name" value="MAN6PISMRASE"/>
</dbReference>